<accession>A0ABW8ITD0</accession>
<evidence type="ECO:0000313" key="2">
    <source>
        <dbReference type="EMBL" id="MFK2873219.1"/>
    </source>
</evidence>
<protein>
    <submittedName>
        <fullName evidence="2">Uncharacterized protein</fullName>
    </submittedName>
</protein>
<keyword evidence="1" id="KW-1133">Transmembrane helix</keyword>
<organism evidence="2 3">
    <name type="scientific">Dyella lipolytica</name>
    <dbReference type="NCBI Taxonomy" id="1867835"/>
    <lineage>
        <taxon>Bacteria</taxon>
        <taxon>Pseudomonadati</taxon>
        <taxon>Pseudomonadota</taxon>
        <taxon>Gammaproteobacteria</taxon>
        <taxon>Lysobacterales</taxon>
        <taxon>Rhodanobacteraceae</taxon>
        <taxon>Dyella</taxon>
    </lineage>
</organism>
<keyword evidence="1" id="KW-0472">Membrane</keyword>
<name>A0ABW8ITD0_9GAMM</name>
<reference evidence="2 3" key="1">
    <citation type="submission" date="2020-10" db="EMBL/GenBank/DDBJ databases">
        <title>Phylogeny of dyella-like bacteria.</title>
        <authorList>
            <person name="Fu J."/>
        </authorList>
    </citation>
    <scope>NUCLEOTIDE SEQUENCE [LARGE SCALE GENOMIC DNA]</scope>
    <source>
        <strain evidence="2 3">DHOB07</strain>
    </source>
</reference>
<feature type="transmembrane region" description="Helical" evidence="1">
    <location>
        <begin position="9"/>
        <end position="31"/>
    </location>
</feature>
<feature type="transmembrane region" description="Helical" evidence="1">
    <location>
        <begin position="55"/>
        <end position="77"/>
    </location>
</feature>
<sequence length="86" mass="10002">MNKKSYRRFLIYQGAIGIVLVLLGLWFPIFIYEKYGFTSQNIYDTQGHVKGQGIYFYYGLGMGGFAVALGICILLVIRHYWKRHSK</sequence>
<gene>
    <name evidence="2" type="ORF">ISP13_06700</name>
</gene>
<dbReference type="EMBL" id="JADIKG010000011">
    <property type="protein sequence ID" value="MFK2873219.1"/>
    <property type="molecule type" value="Genomic_DNA"/>
</dbReference>
<proteinExistence type="predicted"/>
<dbReference type="RefSeq" id="WP_284397974.1">
    <property type="nucleotide sequence ID" value="NZ_BSNQ01000003.1"/>
</dbReference>
<keyword evidence="1" id="KW-0812">Transmembrane</keyword>
<dbReference type="Proteomes" id="UP001620405">
    <property type="component" value="Unassembled WGS sequence"/>
</dbReference>
<evidence type="ECO:0000313" key="3">
    <source>
        <dbReference type="Proteomes" id="UP001620405"/>
    </source>
</evidence>
<evidence type="ECO:0000256" key="1">
    <source>
        <dbReference type="SAM" id="Phobius"/>
    </source>
</evidence>
<comment type="caution">
    <text evidence="2">The sequence shown here is derived from an EMBL/GenBank/DDBJ whole genome shotgun (WGS) entry which is preliminary data.</text>
</comment>
<keyword evidence="3" id="KW-1185">Reference proteome</keyword>